<feature type="compositionally biased region" description="Polar residues" evidence="1">
    <location>
        <begin position="652"/>
        <end position="668"/>
    </location>
</feature>
<dbReference type="Proteomes" id="UP000515275">
    <property type="component" value="Chromosome"/>
</dbReference>
<keyword evidence="3" id="KW-1185">Reference proteome</keyword>
<accession>A0A7G7YPX4</accession>
<feature type="region of interest" description="Disordered" evidence="1">
    <location>
        <begin position="104"/>
        <end position="123"/>
    </location>
</feature>
<feature type="compositionally biased region" description="Basic and acidic residues" evidence="1">
    <location>
        <begin position="457"/>
        <end position="500"/>
    </location>
</feature>
<dbReference type="KEGG" id="cans:GP473_07635"/>
<gene>
    <name evidence="2" type="ORF">GP473_07635</name>
</gene>
<feature type="compositionally biased region" description="Polar residues" evidence="1">
    <location>
        <begin position="551"/>
        <end position="574"/>
    </location>
</feature>
<dbReference type="AlphaFoldDB" id="A0A7G7YPX4"/>
<reference evidence="2 3" key="1">
    <citation type="submission" date="2019-12" db="EMBL/GenBank/DDBJ databases">
        <title>Corynebacterium sp. nov., isolated from feces of the Anser Albifrons in China.</title>
        <authorList>
            <person name="Liu Q."/>
        </authorList>
    </citation>
    <scope>NUCLEOTIDE SEQUENCE [LARGE SCALE GENOMIC DNA]</scope>
    <source>
        <strain evidence="2 3">23H37-10</strain>
    </source>
</reference>
<proteinExistence type="predicted"/>
<evidence type="ECO:0000313" key="3">
    <source>
        <dbReference type="Proteomes" id="UP000515275"/>
    </source>
</evidence>
<evidence type="ECO:0000256" key="1">
    <source>
        <dbReference type="SAM" id="MobiDB-lite"/>
    </source>
</evidence>
<protein>
    <submittedName>
        <fullName evidence="2">Uncharacterized protein</fullName>
    </submittedName>
</protein>
<sequence>MSNQLRLNTAIDELERVGVVVGALRGLAHFTEGMDLQAIRRHLVPAVHSGELQRALPAVAGAGGASVVKGLLEVLGAAGSFVSGVLMTGDFLEGVGDGQPSAAIDAAAREQSEHERTVEQSRQSTDHAVHCMEAMDGSCVAHVEKIVSTTCKFVRLIRGALGDGAGPMVVIEPILHKAVSVILGILQRRNASLEGCMDALIDDHQKAAQPGNSAAAVCQGKTDEAESAAPKRCDTEAAGSAVQRLCETDGPEQHEEKRSIEEAPSAAAPNTTMSTVTVPPSSGMEGAKERIPSVNVMAPIQPAQSLQTSPLEGLAGASHNCGDQRLPQSGLVSSLIGAGSAELSSLIPAQNCPPQVPTTQDIPSVSTSQDIQHHIQTGMGQIHAGVQQGLGKAAHLWDQFAGAVNESLCPPESNGEHCPSEPTPCDGHKLGRDEAEDNLQKVCPPETEVEAPCVSEAGEREACSPEAENQKADASEQKCEEKCTSEQESSEKKAKEKDISGEETQDMKSSTEPAEKIQVSENSEPPRYAGFDKSSHPSVPVGAVDKPVASSAENLDPNSATTQNPTPEQVTTLEENPALEEESGVDPAPGADGELVAGRSESNTPISPVDPEAAPGRLEAAPGSADPHWSPDIWVSGLNSSADTNADGPTGQYPTGQYVRDNSGTTSVAASSDVQYELLRSGQW</sequence>
<dbReference type="EMBL" id="CP046883">
    <property type="protein sequence ID" value="QNH96544.1"/>
    <property type="molecule type" value="Genomic_DNA"/>
</dbReference>
<feature type="region of interest" description="Disordered" evidence="1">
    <location>
        <begin position="248"/>
        <end position="287"/>
    </location>
</feature>
<feature type="compositionally biased region" description="Basic and acidic residues" evidence="1">
    <location>
        <begin position="251"/>
        <end position="261"/>
    </location>
</feature>
<evidence type="ECO:0000313" key="2">
    <source>
        <dbReference type="EMBL" id="QNH96544.1"/>
    </source>
</evidence>
<name>A0A7G7YPX4_9CORY</name>
<feature type="compositionally biased region" description="Basic and acidic residues" evidence="1">
    <location>
        <begin position="107"/>
        <end position="123"/>
    </location>
</feature>
<dbReference type="RefSeq" id="WP_186276804.1">
    <property type="nucleotide sequence ID" value="NZ_CP046883.1"/>
</dbReference>
<organism evidence="2 3">
    <name type="scientific">Corynebacterium anserum</name>
    <dbReference type="NCBI Taxonomy" id="2684406"/>
    <lineage>
        <taxon>Bacteria</taxon>
        <taxon>Bacillati</taxon>
        <taxon>Actinomycetota</taxon>
        <taxon>Actinomycetes</taxon>
        <taxon>Mycobacteriales</taxon>
        <taxon>Corynebacteriaceae</taxon>
        <taxon>Corynebacterium</taxon>
    </lineage>
</organism>
<feature type="region of interest" description="Disordered" evidence="1">
    <location>
        <begin position="408"/>
        <end position="668"/>
    </location>
</feature>
<feature type="compositionally biased region" description="Low complexity" evidence="1">
    <location>
        <begin position="271"/>
        <end position="282"/>
    </location>
</feature>